<evidence type="ECO:0000256" key="15">
    <source>
        <dbReference type="SAM" id="SignalP"/>
    </source>
</evidence>
<accession>A0AB34J5Q8</accession>
<feature type="transmembrane region" description="Helical" evidence="14">
    <location>
        <begin position="356"/>
        <end position="380"/>
    </location>
</feature>
<dbReference type="PROSITE" id="PS00435">
    <property type="entry name" value="PEROXIDASE_1"/>
    <property type="match status" value="3"/>
</dbReference>
<evidence type="ECO:0000256" key="4">
    <source>
        <dbReference type="ARBA" id="ARBA00022617"/>
    </source>
</evidence>
<feature type="domain" description="Cytochrome b561" evidence="18">
    <location>
        <begin position="329"/>
        <end position="527"/>
    </location>
</feature>
<evidence type="ECO:0000256" key="6">
    <source>
        <dbReference type="ARBA" id="ARBA00022723"/>
    </source>
</evidence>
<evidence type="ECO:0000259" key="16">
    <source>
        <dbReference type="PROSITE" id="PS50836"/>
    </source>
</evidence>
<sequence length="2817" mass="305762">MSRWLFVLQVSTAWAFPTYLTCDRPLVVGHVIMGREATESTTPATGFKDKECGGTFTAGESLTLEVFGGGTFLIEVTGAKLTASGSTCDARRLAHLGGAASTFAVATTSSSTVVEAWIGRGTGPTSADMPVQIHAKCTLTAAAGGATAAPPPSSIIPSPTAGSPLVLSPPPVAAPTPAGSPTPVGSVPAAAISSVFCFNKDCAFMIGLSRAPGVDDFLDVTLRHRGTAWVGVGVSPDGRMGGDALGIISTWRSSTQSQSSVYRLSGRTPTDIVAGWQRAFNVVMRARHDGTTTVVVRLPYSDSCAPGELVICRSGFTTLMAVHGFGEELGRHDGQVRIEIHGNTAYVVRPVWDWDVVVHVTCMCIAWLFCAPLAVTVARLRHINLFRPWMTSPRRKGGKQLWFLVHRNCMMTASLLTIFGGILILVRLEFHFYLAHQVVGLVTISLAVIQTLAALGRPKPGTKHHHSWSNVHKFLGITTLILAVCAGILGADVLSRRLFSDLRFSSEIDGRGSDAICSTASPRAAPPPPPLAVLKPPPPLPVPSSSAITPQQRLDAVKDAARYVEELLLTDITAGPTFIRLAWHDAGTYDAATRKYGPRASMRFDPEASNPSNKGLDRARALLQPIKEALPMLSYADLWQLAAVVSIEMMGGPKVPFRIGRVDASSAEDSAPPGRLPGAHDSTDDLRRVFYRMGFNDRDIVALAGTHSVGICRTRNSGFRGPWDTTAFRFDNKFFIELLDADRWKNDGNQWNSVVGDGTMMLDADIRMSTDPQFATWSQLFADNELVWFTAFSEAFQKLSELGHTPSTLTPADYVLATVRSGRLQAVVSEAALRIQEIVRVHHAGPAFIRLAWHDAGTYNSTDGKYGPRASMRFEPEASNPSNNGLDRARAMLEPVKRALPLISYADLWQLAAVVSIEMMGGPRVPFRVGRVDATSAEECAPRGMLPDAHGDAAHLREVFYRMGFNDGEIVALIGAHSVGHCHPQYSGFNGFWTVDTLSFDNQYYKDLVEKHWAPDGNVYKSANSDGTIMLDADLEVATDPSFSIWTKAFANDQTLFFSSFASAFQKLGELGHSSLQEATYTLAPVTADVQPNPESGSVCLKHLEGTCSVNLRWEYFRKDNTVAATLDVSQPVGWLALGVSKKGRMVFPDPSYAVVCDTSACNKHVLRNQDITSQSRTAPLDASQDLLDASFVRSNGFSRLRFRTSLSWFTRYAQASGGVHFLYAHSALGDASVSFGFHGLRNRGNKLVAPFGQYRYILTSQVEAQVQTATGLIADLVRKLHAGPTLVRLAWHDAGTFNSTDGKYGPRASMRFEPEASNPSNNGLDRARALLEPIKQAVPLISYADLWQLAAVVSIEMMGGPRVPFRVGRVDATSAEECAPRGMLPDAHGDAAHLRKVFYRMGFNDREIVALIGAHTLGRCHPQFSGFNGPWTANPLLFDNKFFITLLSSNFTYSGVQWNSESGTMMLNADMTFKTDPSFRNYSDLYAIDQAAFFADFSAAFAKLGELGWSGLAPVTYTIPEPAVHVSGSSDTIELKPGMVFTWTLGADGNVSATVTLSAIVGWLALAVSESGRMVNPTPSFAVVGSNTGVRKHRLMNQDPVNVAHTAPVEAVQDLVDPSFVQADGKTTLRFRTSLSWFTQYAASNDGATWFIFAHAPPSDPNTNFGYHGLNRGNYRVNGFGSARPPSPPSAPPQSPRPPPETKSVAVGANLRLDWVHDMSSATTTLSLRLEQNVQWLAFGVSEAGKMITPQPSRAVVGSSPNLVQKRTLVAKDMSAVSTSAPVDAVQDLVNPSFEHVDGATVLKFTVAQSYLTQFASDGPVTFIYSHGEADVTTSRFSYHGPRRGSIQIADFLTADGSEVDYARPPPPPPPRSPSSLSFTLQPGVHASVAVVGNSAAFEVVVHKQVPWVAIAMSHSGWMVAPEPSKAVVGDVTSSTVTKHKLVYQNPSSPAQSITADLDDAALTHTSISYADGITTLRFRAPLSWLTAYEGDDSSAWLLWAHGGSVLPRSFPSYHVGHRGKQLLFLSDLRSKSPPPALLSPPSPSNTGACSSGIKDYCDESLAYNVARCYMSSTSLTPPDFDDEADKYDHVAQVAAEFRLAWSIVGGYPDGEITIMMQARTLGWVGVGLMSDLSDGHEDSGHGMIRTDIYIGKVENGIATVQDSWSPSVSAPISDGLSGHSDDVYNVAGHEDLDRGMTTITFTRKLVTNDSWDYQIGPDFELPIVFAYSRKNVDSFNHYHGPTRGFDNILFLPVEPPPNLIIIPVILAVCVLTGLLMWLSELLKRRMNAAMQRAAHLAALRKQVDASVDSAGTLSFGMVLVNAADFLGHKKFIPFEELRDAAQLKVLDTISAAEDFAEYRIIVFFSHQWLAWDTPDPDGVHYRCIEGALNQIAAQSKMKLKELWVWLDYSCMPQQNPTTLSLAVSDLSEVAALASYFVVVTPTTIHCDTHLICDTASYQSRGWCRLEQFSYVCTGKTESMLISTGDGTEAFEPYVSQPGEWKRQALWVLQGQFTCCQRTSNHKTGDMPCDKDKLKPAILRMYMKAICHLPDCPLRDQLIERDREIFSEEHFDKKMWSITRQKHAALLSMSSFRSRFGESSVFGKKRAISLSRRASLTEGSKMPCFDLEAVKEESERSVNANGLALCVRQLSGLSAPLQLGTNEFNSSVADLTPSAGGCGALDGPRQHLALAVRPQDDPTPMTPLQSSHDRAQSEDEAPSPSFTFPGIQSTSDTAPEKKRVNSLRDSEISPLCGKSDVGRSSKISSTRAKDEFSGQQRSASENLPMRTVAPPDSSASNVDGGWGEASTPDDAESLFV</sequence>
<evidence type="ECO:0000256" key="14">
    <source>
        <dbReference type="SAM" id="Phobius"/>
    </source>
</evidence>
<dbReference type="PANTHER" id="PTHR31356:SF66">
    <property type="entry name" value="CATALASE-PEROXIDASE"/>
    <property type="match status" value="1"/>
</dbReference>
<feature type="signal peptide" evidence="15">
    <location>
        <begin position="1"/>
        <end position="15"/>
    </location>
</feature>
<keyword evidence="3" id="KW-0575">Peroxidase</keyword>
<dbReference type="Gene3D" id="1.10.520.10">
    <property type="match status" value="3"/>
</dbReference>
<reference evidence="19 20" key="1">
    <citation type="journal article" date="2024" name="Science">
        <title>Giant polyketide synthase enzymes in the biosynthesis of giant marine polyether toxins.</title>
        <authorList>
            <person name="Fallon T.R."/>
            <person name="Shende V.V."/>
            <person name="Wierzbicki I.H."/>
            <person name="Pendleton A.L."/>
            <person name="Watervoot N.F."/>
            <person name="Auber R.P."/>
            <person name="Gonzalez D.J."/>
            <person name="Wisecaver J.H."/>
            <person name="Moore B.S."/>
        </authorList>
    </citation>
    <scope>NUCLEOTIDE SEQUENCE [LARGE SCALE GENOMIC DNA]</scope>
    <source>
        <strain evidence="19 20">12B1</strain>
    </source>
</reference>
<proteinExistence type="inferred from homology"/>
<dbReference type="GO" id="GO:0034599">
    <property type="term" value="P:cellular response to oxidative stress"/>
    <property type="evidence" value="ECO:0007669"/>
    <property type="project" value="InterPro"/>
</dbReference>
<evidence type="ECO:0000256" key="10">
    <source>
        <dbReference type="ARBA" id="ARBA00023004"/>
    </source>
</evidence>
<comment type="caution">
    <text evidence="19">The sequence shown here is derived from an EMBL/GenBank/DDBJ whole genome shotgun (WGS) entry which is preliminary data.</text>
</comment>
<evidence type="ECO:0000313" key="20">
    <source>
        <dbReference type="Proteomes" id="UP001515480"/>
    </source>
</evidence>
<keyword evidence="20" id="KW-1185">Reference proteome</keyword>
<feature type="domain" description="Plant heme peroxidase family profile" evidence="17">
    <location>
        <begin position="846"/>
        <end position="1112"/>
    </location>
</feature>
<evidence type="ECO:0000259" key="18">
    <source>
        <dbReference type="PROSITE" id="PS50939"/>
    </source>
</evidence>
<feature type="compositionally biased region" description="Pro residues" evidence="13">
    <location>
        <begin position="1865"/>
        <end position="1874"/>
    </location>
</feature>
<feature type="domain" description="Plant heme peroxidase family profile" evidence="17">
    <location>
        <begin position="564"/>
        <end position="820"/>
    </location>
</feature>
<keyword evidence="7" id="KW-0249">Electron transport</keyword>
<feature type="domain" description="DOMON" evidence="16">
    <location>
        <begin position="1108"/>
        <end position="1227"/>
    </location>
</feature>
<keyword evidence="2" id="KW-0813">Transport</keyword>
<evidence type="ECO:0000256" key="13">
    <source>
        <dbReference type="SAM" id="MobiDB-lite"/>
    </source>
</evidence>
<evidence type="ECO:0000256" key="2">
    <source>
        <dbReference type="ARBA" id="ARBA00022448"/>
    </source>
</evidence>
<evidence type="ECO:0000256" key="12">
    <source>
        <dbReference type="RuleBase" id="RU004241"/>
    </source>
</evidence>
<keyword evidence="8 14" id="KW-1133">Transmembrane helix</keyword>
<dbReference type="InterPro" id="IPR002016">
    <property type="entry name" value="Haem_peroxidase"/>
</dbReference>
<keyword evidence="5 14" id="KW-0812">Transmembrane</keyword>
<dbReference type="InterPro" id="IPR019794">
    <property type="entry name" value="Peroxidases_AS"/>
</dbReference>
<feature type="transmembrane region" description="Helical" evidence="14">
    <location>
        <begin position="474"/>
        <end position="494"/>
    </location>
</feature>
<feature type="compositionally biased region" description="Pro residues" evidence="13">
    <location>
        <begin position="1686"/>
        <end position="1702"/>
    </location>
</feature>
<gene>
    <name evidence="19" type="ORF">AB1Y20_004086</name>
</gene>
<feature type="transmembrane region" description="Helical" evidence="14">
    <location>
        <begin position="401"/>
        <end position="426"/>
    </location>
</feature>
<dbReference type="GO" id="GO:0004601">
    <property type="term" value="F:peroxidase activity"/>
    <property type="evidence" value="ECO:0007669"/>
    <property type="project" value="UniProtKB-KW"/>
</dbReference>
<dbReference type="Gene3D" id="1.10.420.10">
    <property type="entry name" value="Peroxidase, domain 2"/>
    <property type="match status" value="3"/>
</dbReference>
<feature type="chain" id="PRO_5044268836" description="Peroxidase" evidence="15">
    <location>
        <begin position="16"/>
        <end position="2817"/>
    </location>
</feature>
<keyword evidence="11 14" id="KW-0472">Membrane</keyword>
<dbReference type="InterPro" id="IPR002207">
    <property type="entry name" value="Peroxidase_I"/>
</dbReference>
<evidence type="ECO:0000256" key="8">
    <source>
        <dbReference type="ARBA" id="ARBA00022989"/>
    </source>
</evidence>
<feature type="domain" description="DOMON" evidence="16">
    <location>
        <begin position="2097"/>
        <end position="2230"/>
    </location>
</feature>
<feature type="domain" description="Plant heme peroxidase family profile" evidence="17">
    <location>
        <begin position="1285"/>
        <end position="1512"/>
    </location>
</feature>
<dbReference type="Pfam" id="PF00141">
    <property type="entry name" value="peroxidase"/>
    <property type="match status" value="3"/>
</dbReference>
<dbReference type="Gene3D" id="1.20.120.1770">
    <property type="match status" value="1"/>
</dbReference>
<dbReference type="InterPro" id="IPR006593">
    <property type="entry name" value="Cyt_b561/ferric_Rdtase_TM"/>
</dbReference>
<dbReference type="CDD" id="cd08760">
    <property type="entry name" value="Cyt_b561_FRRS1_like"/>
    <property type="match status" value="1"/>
</dbReference>
<evidence type="ECO:0000256" key="9">
    <source>
        <dbReference type="ARBA" id="ARBA00023002"/>
    </source>
</evidence>
<dbReference type="InterPro" id="IPR019793">
    <property type="entry name" value="Peroxidases_heam-ligand_BS"/>
</dbReference>
<dbReference type="SMART" id="SM00664">
    <property type="entry name" value="DoH"/>
    <property type="match status" value="4"/>
</dbReference>
<keyword evidence="9" id="KW-0560">Oxidoreductase</keyword>
<dbReference type="GO" id="GO:0042744">
    <property type="term" value="P:hydrogen peroxide catabolic process"/>
    <property type="evidence" value="ECO:0007669"/>
    <property type="project" value="TreeGrafter"/>
</dbReference>
<dbReference type="InterPro" id="IPR044831">
    <property type="entry name" value="Ccp1-like"/>
</dbReference>
<feature type="transmembrane region" description="Helical" evidence="14">
    <location>
        <begin position="432"/>
        <end position="453"/>
    </location>
</feature>
<feature type="compositionally biased region" description="Polar residues" evidence="13">
    <location>
        <begin position="2721"/>
        <end position="2734"/>
    </location>
</feature>
<comment type="subcellular location">
    <subcellularLocation>
        <location evidence="1">Membrane</location>
    </subcellularLocation>
</comment>
<comment type="similarity">
    <text evidence="12">Belongs to the peroxidase family.</text>
</comment>
<feature type="region of interest" description="Disordered" evidence="13">
    <location>
        <begin position="2695"/>
        <end position="2817"/>
    </location>
</feature>
<dbReference type="PANTHER" id="PTHR31356">
    <property type="entry name" value="THYLAKOID LUMENAL 29 KDA PROTEIN, CHLOROPLASTIC-RELATED"/>
    <property type="match status" value="1"/>
</dbReference>
<keyword evidence="15" id="KW-0732">Signal</keyword>
<dbReference type="Proteomes" id="UP001515480">
    <property type="component" value="Unassembled WGS sequence"/>
</dbReference>
<dbReference type="EMBL" id="JBGBPQ010000012">
    <property type="protein sequence ID" value="KAL1515018.1"/>
    <property type="molecule type" value="Genomic_DNA"/>
</dbReference>
<dbReference type="PRINTS" id="PR00458">
    <property type="entry name" value="PEROXIDASE"/>
</dbReference>
<dbReference type="CDD" id="cd09631">
    <property type="entry name" value="DOMON_DOH"/>
    <property type="match status" value="3"/>
</dbReference>
<dbReference type="GO" id="GO:0020037">
    <property type="term" value="F:heme binding"/>
    <property type="evidence" value="ECO:0007669"/>
    <property type="project" value="InterPro"/>
</dbReference>
<dbReference type="GO" id="GO:0016020">
    <property type="term" value="C:membrane"/>
    <property type="evidence" value="ECO:0007669"/>
    <property type="project" value="UniProtKB-SubCell"/>
</dbReference>
<evidence type="ECO:0000256" key="11">
    <source>
        <dbReference type="ARBA" id="ARBA00023136"/>
    </source>
</evidence>
<dbReference type="InterPro" id="IPR045266">
    <property type="entry name" value="DOH_DOMON"/>
</dbReference>
<dbReference type="SMART" id="SM00665">
    <property type="entry name" value="B561"/>
    <property type="match status" value="1"/>
</dbReference>
<dbReference type="SUPFAM" id="SSF48113">
    <property type="entry name" value="Heme-dependent peroxidases"/>
    <property type="match status" value="3"/>
</dbReference>
<keyword evidence="4" id="KW-0349">Heme</keyword>
<evidence type="ECO:0000259" key="17">
    <source>
        <dbReference type="PROSITE" id="PS50873"/>
    </source>
</evidence>
<dbReference type="PRINTS" id="PR00459">
    <property type="entry name" value="ASPEROXIDASE"/>
</dbReference>
<dbReference type="GO" id="GO:0000302">
    <property type="term" value="P:response to reactive oxygen species"/>
    <property type="evidence" value="ECO:0007669"/>
    <property type="project" value="TreeGrafter"/>
</dbReference>
<evidence type="ECO:0000256" key="5">
    <source>
        <dbReference type="ARBA" id="ARBA00022692"/>
    </source>
</evidence>
<organism evidence="19 20">
    <name type="scientific">Prymnesium parvum</name>
    <name type="common">Toxic golden alga</name>
    <dbReference type="NCBI Taxonomy" id="97485"/>
    <lineage>
        <taxon>Eukaryota</taxon>
        <taxon>Haptista</taxon>
        <taxon>Haptophyta</taxon>
        <taxon>Prymnesiophyceae</taxon>
        <taxon>Prymnesiales</taxon>
        <taxon>Prymnesiaceae</taxon>
        <taxon>Prymnesium</taxon>
    </lineage>
</organism>
<protein>
    <recommendedName>
        <fullName evidence="21">Peroxidase</fullName>
    </recommendedName>
</protein>
<dbReference type="Pfam" id="PF03351">
    <property type="entry name" value="DOMON"/>
    <property type="match status" value="1"/>
</dbReference>
<dbReference type="PROSITE" id="PS50873">
    <property type="entry name" value="PEROXIDASE_4"/>
    <property type="match status" value="3"/>
</dbReference>
<evidence type="ECO:0000256" key="3">
    <source>
        <dbReference type="ARBA" id="ARBA00022559"/>
    </source>
</evidence>
<evidence type="ECO:0000256" key="7">
    <source>
        <dbReference type="ARBA" id="ARBA00022982"/>
    </source>
</evidence>
<feature type="transmembrane region" description="Helical" evidence="14">
    <location>
        <begin position="2261"/>
        <end position="2280"/>
    </location>
</feature>
<dbReference type="PROSITE" id="PS50836">
    <property type="entry name" value="DOMON"/>
    <property type="match status" value="3"/>
</dbReference>
<feature type="region of interest" description="Disordered" evidence="13">
    <location>
        <begin position="1677"/>
        <end position="1705"/>
    </location>
</feature>
<feature type="compositionally biased region" description="Acidic residues" evidence="13">
    <location>
        <begin position="2808"/>
        <end position="2817"/>
    </location>
</feature>
<dbReference type="PROSITE" id="PS00436">
    <property type="entry name" value="PEROXIDASE_2"/>
    <property type="match status" value="3"/>
</dbReference>
<evidence type="ECO:0008006" key="21">
    <source>
        <dbReference type="Google" id="ProtNLM"/>
    </source>
</evidence>
<keyword evidence="10" id="KW-0408">Iron</keyword>
<dbReference type="InterPro" id="IPR010255">
    <property type="entry name" value="Haem_peroxidase_sf"/>
</dbReference>
<feature type="domain" description="DOMON" evidence="16">
    <location>
        <begin position="1710"/>
        <end position="1829"/>
    </location>
</feature>
<keyword evidence="6" id="KW-0479">Metal-binding</keyword>
<evidence type="ECO:0000256" key="1">
    <source>
        <dbReference type="ARBA" id="ARBA00004370"/>
    </source>
</evidence>
<name>A0AB34J5Q8_PRYPA</name>
<dbReference type="PROSITE" id="PS50939">
    <property type="entry name" value="CYTOCHROME_B561"/>
    <property type="match status" value="1"/>
</dbReference>
<evidence type="ECO:0000313" key="19">
    <source>
        <dbReference type="EMBL" id="KAL1515018.1"/>
    </source>
</evidence>
<feature type="region of interest" description="Disordered" evidence="13">
    <location>
        <begin position="1859"/>
        <end position="1879"/>
    </location>
</feature>
<feature type="compositionally biased region" description="Basic and acidic residues" evidence="13">
    <location>
        <begin position="2735"/>
        <end position="2748"/>
    </location>
</feature>
<dbReference type="GO" id="GO:0046872">
    <property type="term" value="F:metal ion binding"/>
    <property type="evidence" value="ECO:0007669"/>
    <property type="project" value="UniProtKB-KW"/>
</dbReference>
<dbReference type="InterPro" id="IPR005018">
    <property type="entry name" value="DOMON_domain"/>
</dbReference>